<dbReference type="Proteomes" id="UP000030101">
    <property type="component" value="Unassembled WGS sequence"/>
</dbReference>
<evidence type="ECO:0008006" key="4">
    <source>
        <dbReference type="Google" id="ProtNLM"/>
    </source>
</evidence>
<keyword evidence="3" id="KW-1185">Reference proteome</keyword>
<evidence type="ECO:0000313" key="3">
    <source>
        <dbReference type="Proteomes" id="UP000030101"/>
    </source>
</evidence>
<dbReference type="RefSeq" id="WP_036790092.1">
    <property type="nucleotide sequence ID" value="NZ_JQZV01000008.1"/>
</dbReference>
<dbReference type="PROSITE" id="PS51257">
    <property type="entry name" value="PROKAR_LIPOPROTEIN"/>
    <property type="match status" value="1"/>
</dbReference>
<feature type="coiled-coil region" evidence="1">
    <location>
        <begin position="97"/>
        <end position="148"/>
    </location>
</feature>
<name>A0ABR4XLE6_9PORP</name>
<proteinExistence type="predicted"/>
<protein>
    <recommendedName>
        <fullName evidence="4">Lipoprotein</fullName>
    </recommendedName>
</protein>
<reference evidence="2 3" key="1">
    <citation type="submission" date="2014-08" db="EMBL/GenBank/DDBJ databases">
        <title>Porphyromonas canoris strain:OH2762 Genome sequencing.</title>
        <authorList>
            <person name="Wallis C."/>
            <person name="Deusch O."/>
            <person name="O'Flynn C."/>
            <person name="Davis I."/>
            <person name="Jospin G."/>
            <person name="Darling A.E."/>
            <person name="Coil D.A."/>
            <person name="Alexiev A."/>
            <person name="Horsfall A."/>
            <person name="Kirkwood N."/>
            <person name="Harris S."/>
            <person name="Eisen J.A."/>
        </authorList>
    </citation>
    <scope>NUCLEOTIDE SEQUENCE [LARGE SCALE GENOMIC DNA]</scope>
    <source>
        <strain evidence="3">COT-108 OH2762</strain>
    </source>
</reference>
<comment type="caution">
    <text evidence="2">The sequence shown here is derived from an EMBL/GenBank/DDBJ whole genome shotgun (WGS) entry which is preliminary data.</text>
</comment>
<organism evidence="2 3">
    <name type="scientific">Porphyromonas canoris</name>
    <dbReference type="NCBI Taxonomy" id="36875"/>
    <lineage>
        <taxon>Bacteria</taxon>
        <taxon>Pseudomonadati</taxon>
        <taxon>Bacteroidota</taxon>
        <taxon>Bacteroidia</taxon>
        <taxon>Bacteroidales</taxon>
        <taxon>Porphyromonadaceae</taxon>
        <taxon>Porphyromonas</taxon>
    </lineage>
</organism>
<gene>
    <name evidence="2" type="ORF">HQ43_04380</name>
</gene>
<accession>A0ABR4XLE6</accession>
<dbReference type="EMBL" id="JQZV01000008">
    <property type="protein sequence ID" value="KGN92728.1"/>
    <property type="molecule type" value="Genomic_DNA"/>
</dbReference>
<keyword evidence="1" id="KW-0175">Coiled coil</keyword>
<sequence length="292" mass="32738">MKKTAFITLAICAMTLVSSCGKHSSAYKNLQAKYDSLEMVSRTTESNLEEMLTVINEVEQSFEEIRAAENFVAIKHKSGELTASTREQIKNNMQLVASTLKENREKIELLNEQLKKNSAAAKLLGSKIKRMTDEIQRKESELVALRNELAMRDVKIEQLDSALVRSAQNVDVLAQENAAQQAAIAQQDAALNAVFYCFGTSSELKEHKILTGGSIFSSPKVLAEGFNKDYFIKMDRRELHTIPLFEKKAVLHTKHPASSYSLDKGSDGNLTLNIKNTKEFWSLSQYLVIEVK</sequence>
<evidence type="ECO:0000313" key="2">
    <source>
        <dbReference type="EMBL" id="KGN92728.1"/>
    </source>
</evidence>
<evidence type="ECO:0000256" key="1">
    <source>
        <dbReference type="SAM" id="Coils"/>
    </source>
</evidence>